<accession>A0ABQ7R563</accession>
<dbReference type="PANTHER" id="PTHR15665:SF1">
    <property type="entry name" value="PROTEIN ASTEROID HOMOLOG 1"/>
    <property type="match status" value="1"/>
</dbReference>
<evidence type="ECO:0000313" key="3">
    <source>
        <dbReference type="Proteomes" id="UP000823941"/>
    </source>
</evidence>
<dbReference type="EMBL" id="JAHIBW010000003">
    <property type="protein sequence ID" value="KAG7312444.1"/>
    <property type="molecule type" value="Genomic_DNA"/>
</dbReference>
<protein>
    <submittedName>
        <fullName evidence="2">Uncharacterized protein</fullName>
    </submittedName>
</protein>
<dbReference type="InterPro" id="IPR029060">
    <property type="entry name" value="PIN-like_dom_sf"/>
</dbReference>
<comment type="caution">
    <text evidence="2">The sequence shown here is derived from an EMBL/GenBank/DDBJ whole genome shotgun (WGS) entry which is preliminary data.</text>
</comment>
<evidence type="ECO:0000313" key="2">
    <source>
        <dbReference type="EMBL" id="KAG7312444.1"/>
    </source>
</evidence>
<dbReference type="Proteomes" id="UP000823941">
    <property type="component" value="Chromosome 3"/>
</dbReference>
<proteinExistence type="inferred from homology"/>
<evidence type="ECO:0000256" key="1">
    <source>
        <dbReference type="ARBA" id="ARBA00007398"/>
    </source>
</evidence>
<comment type="similarity">
    <text evidence="1">Belongs to the asteroid family.</text>
</comment>
<name>A0ABQ7R563_PLUXY</name>
<gene>
    <name evidence="2" type="ORF">JYU34_001946</name>
</gene>
<reference evidence="2 3" key="1">
    <citation type="submission" date="2021-06" db="EMBL/GenBank/DDBJ databases">
        <title>A haploid diamondback moth (Plutella xylostella L.) genome assembly resolves 31 chromosomes and identifies a diamide resistance mutation.</title>
        <authorList>
            <person name="Ward C.M."/>
            <person name="Perry K.D."/>
            <person name="Baker G."/>
            <person name="Powis K."/>
            <person name="Heckel D.G."/>
            <person name="Baxter S.W."/>
        </authorList>
    </citation>
    <scope>NUCLEOTIDE SEQUENCE [LARGE SCALE GENOMIC DNA]</scope>
    <source>
        <strain evidence="2 3">LV</strain>
        <tissue evidence="2">Single pupa</tissue>
    </source>
</reference>
<dbReference type="SUPFAM" id="SSF88723">
    <property type="entry name" value="PIN domain-like"/>
    <property type="match status" value="1"/>
</dbReference>
<dbReference type="InterPro" id="IPR026832">
    <property type="entry name" value="Asteroid"/>
</dbReference>
<dbReference type="Gene3D" id="3.40.50.1010">
    <property type="entry name" value="5'-nuclease"/>
    <property type="match status" value="1"/>
</dbReference>
<sequence length="606" mass="69895">MKLDRLRLLLKSSKRDFTLSNFTVVIDAQSFFQGAYHRSGCSYLLGGEYDRFHDHLKKQLDCFLEANVTCYVIFSGSNKNDTAKRLELHQKVIDQRHALSPGNENNVYAEPAFAKDLLKQVLEEIGISYMVCEYESFEELINTAKYFQCPLITRNVEYSLFGVPCIPPNSLLYEPENKCFSAKIYNPEDTRTRINYPPDKLSVFLVLLDENNVFLKRLQSLIRYPDHKELNGTLRWLRSHTLSVILSDISKNMEKHLFDDFNRQYHRVRDVKHTCNTKSRGVLFFKGLPLQDKGPNAWFSEGVACGWIAPSYIVLLHNRFSGSWLVFDDDKEDAMLPSMEIICFASQLISDFAKAPITLICRTGTCSSVATIDPTSFQSHNISYSSEWKKYARYWEHIPDYFTQFVKSSLPGLNWILVAAAPEDCRLLMLSLVYYTARVNRQFVAGAYCVLLSYVMLGPVTQVTGLVKRGNFLISHNNGGTMADRSDANGIKDKDCNTAAKILMEYFYVDDGTLKSTFDRKVLHVFGEFQHCLQQMNYLNRFCGEHLEGTVYHRTYNAVFIYNMYLTIHKEEFPLRSIDKLLAQSPSVLKFFKKIVNIFEEIMEQL</sequence>
<organism evidence="2 3">
    <name type="scientific">Plutella xylostella</name>
    <name type="common">Diamondback moth</name>
    <name type="synonym">Plutella maculipennis</name>
    <dbReference type="NCBI Taxonomy" id="51655"/>
    <lineage>
        <taxon>Eukaryota</taxon>
        <taxon>Metazoa</taxon>
        <taxon>Ecdysozoa</taxon>
        <taxon>Arthropoda</taxon>
        <taxon>Hexapoda</taxon>
        <taxon>Insecta</taxon>
        <taxon>Pterygota</taxon>
        <taxon>Neoptera</taxon>
        <taxon>Endopterygota</taxon>
        <taxon>Lepidoptera</taxon>
        <taxon>Glossata</taxon>
        <taxon>Ditrysia</taxon>
        <taxon>Yponomeutoidea</taxon>
        <taxon>Plutellidae</taxon>
        <taxon>Plutella</taxon>
    </lineage>
</organism>
<dbReference type="PANTHER" id="PTHR15665">
    <property type="entry name" value="ASTEROID PROTEIN"/>
    <property type="match status" value="1"/>
</dbReference>
<keyword evidence="3" id="KW-1185">Reference proteome</keyword>